<comment type="caution">
    <text evidence="2">The sequence shown here is derived from an EMBL/GenBank/DDBJ whole genome shotgun (WGS) entry which is preliminary data.</text>
</comment>
<organism evidence="2 3">
    <name type="scientific">Pseudomonas monteilii</name>
    <dbReference type="NCBI Taxonomy" id="76759"/>
    <lineage>
        <taxon>Bacteria</taxon>
        <taxon>Pseudomonadati</taxon>
        <taxon>Pseudomonadota</taxon>
        <taxon>Gammaproteobacteria</taxon>
        <taxon>Pseudomonadales</taxon>
        <taxon>Pseudomonadaceae</taxon>
        <taxon>Pseudomonas</taxon>
    </lineage>
</organism>
<evidence type="ECO:0000313" key="3">
    <source>
        <dbReference type="Proteomes" id="UP000265875"/>
    </source>
</evidence>
<keyword evidence="1" id="KW-0472">Membrane</keyword>
<keyword evidence="1" id="KW-0812">Transmembrane</keyword>
<evidence type="ECO:0000313" key="2">
    <source>
        <dbReference type="EMBL" id="RII76578.1"/>
    </source>
</evidence>
<evidence type="ECO:0000256" key="1">
    <source>
        <dbReference type="SAM" id="Phobius"/>
    </source>
</evidence>
<dbReference type="Proteomes" id="UP000265875">
    <property type="component" value="Unassembled WGS sequence"/>
</dbReference>
<keyword evidence="1" id="KW-1133">Transmembrane helix</keyword>
<protein>
    <submittedName>
        <fullName evidence="2">Uncharacterized protein</fullName>
    </submittedName>
</protein>
<sequence length="135" mass="15804">MRKRSDPPTRKTYLAMIISMPFILGLALWMQGDLTPQTAALTLTVTWLLYLNLRWIQDFFRAGWQQEYEQKLAHTNAELAREGLTAKERRRLERYRDELPDRFHLVTSPDETYRAVKVVGVVFSAAASALKSFWR</sequence>
<dbReference type="EMBL" id="QWLL01000035">
    <property type="protein sequence ID" value="RII76578.1"/>
    <property type="molecule type" value="Genomic_DNA"/>
</dbReference>
<accession>A0A399M4C1</accession>
<feature type="transmembrane region" description="Helical" evidence="1">
    <location>
        <begin position="36"/>
        <end position="53"/>
    </location>
</feature>
<reference evidence="2 3" key="1">
    <citation type="submission" date="2018-08" db="EMBL/GenBank/DDBJ databases">
        <title>Draft genome sequence of the cyanotroph, Pseudomonas monteilii BCN3.</title>
        <authorList>
            <person name="Jones L.B."/>
            <person name="Kunz D.A."/>
        </authorList>
    </citation>
    <scope>NUCLEOTIDE SEQUENCE [LARGE SCALE GENOMIC DNA]</scope>
    <source>
        <strain evidence="2 3">BCN3</strain>
    </source>
</reference>
<name>A0A399M4C1_9PSED</name>
<proteinExistence type="predicted"/>
<feature type="transmembrane region" description="Helical" evidence="1">
    <location>
        <begin position="12"/>
        <end position="30"/>
    </location>
</feature>
<dbReference type="AlphaFoldDB" id="A0A399M4C1"/>
<gene>
    <name evidence="2" type="ORF">D0894_15535</name>
</gene>